<gene>
    <name evidence="2" type="ORF">SAMN04487771_10268</name>
</gene>
<dbReference type="InterPro" id="IPR014710">
    <property type="entry name" value="RmlC-like_jellyroll"/>
</dbReference>
<dbReference type="Proteomes" id="UP000199820">
    <property type="component" value="Unassembled WGS sequence"/>
</dbReference>
<dbReference type="CDD" id="cd20292">
    <property type="entry name" value="cupin_QdtA-like"/>
    <property type="match status" value="1"/>
</dbReference>
<dbReference type="InterPro" id="IPR008894">
    <property type="entry name" value="QdtA_cupin_dom"/>
</dbReference>
<dbReference type="AlphaFoldDB" id="A0A1I0FJ25"/>
<evidence type="ECO:0000259" key="1">
    <source>
        <dbReference type="Pfam" id="PF05523"/>
    </source>
</evidence>
<dbReference type="SUPFAM" id="SSF51182">
    <property type="entry name" value="RmlC-like cupins"/>
    <property type="match status" value="1"/>
</dbReference>
<reference evidence="2 3" key="1">
    <citation type="submission" date="2016-10" db="EMBL/GenBank/DDBJ databases">
        <authorList>
            <person name="de Groot N.N."/>
        </authorList>
    </citation>
    <scope>NUCLEOTIDE SEQUENCE [LARGE SCALE GENOMIC DNA]</scope>
    <source>
        <strain evidence="2 3">KH1P1</strain>
    </source>
</reference>
<dbReference type="InterPro" id="IPR011051">
    <property type="entry name" value="RmlC_Cupin_sf"/>
</dbReference>
<protein>
    <submittedName>
        <fullName evidence="2">dTDP-4-dehydrorhamnose 3,5-epimerase</fullName>
    </submittedName>
</protein>
<name>A0A1I0FJ25_9FIRM</name>
<accession>A0A1I0FJ25</accession>
<organism evidence="2 3">
    <name type="scientific">[Clostridium] aminophilum</name>
    <dbReference type="NCBI Taxonomy" id="1526"/>
    <lineage>
        <taxon>Bacteria</taxon>
        <taxon>Bacillati</taxon>
        <taxon>Bacillota</taxon>
        <taxon>Clostridia</taxon>
        <taxon>Lachnospirales</taxon>
        <taxon>Lachnospiraceae</taxon>
    </lineage>
</organism>
<dbReference type="OrthoDB" id="9795513at2"/>
<dbReference type="Gene3D" id="2.60.120.10">
    <property type="entry name" value="Jelly Rolls"/>
    <property type="match status" value="1"/>
</dbReference>
<dbReference type="Pfam" id="PF05523">
    <property type="entry name" value="FdtA"/>
    <property type="match status" value="1"/>
</dbReference>
<feature type="domain" description="Sugar 3,4-ketoisomerase QdtA cupin" evidence="1">
    <location>
        <begin position="8"/>
        <end position="130"/>
    </location>
</feature>
<proteinExistence type="predicted"/>
<dbReference type="RefSeq" id="WP_074649655.1">
    <property type="nucleotide sequence ID" value="NZ_FOIL01000026.1"/>
</dbReference>
<evidence type="ECO:0000313" key="2">
    <source>
        <dbReference type="EMBL" id="SET57999.1"/>
    </source>
</evidence>
<dbReference type="EMBL" id="FOIL01000026">
    <property type="protein sequence ID" value="SET57999.1"/>
    <property type="molecule type" value="Genomic_DNA"/>
</dbReference>
<keyword evidence="3" id="KW-1185">Reference proteome</keyword>
<sequence length="144" mass="16778">MQVIKYVFQPHGDERGQLVALEEFKDIPFKIKRVYYMYDTAEGVTRGYHAHKSLQQILVCIHGSCKIKLDNGKETKIIPLEKPYEGLYVSNAMWREMFDFSPDAVLMVLASELYDESDYIRNYDEFLEYVRNCGDTTSAKEVAE</sequence>
<evidence type="ECO:0000313" key="3">
    <source>
        <dbReference type="Proteomes" id="UP000199820"/>
    </source>
</evidence>